<evidence type="ECO:0000313" key="1">
    <source>
        <dbReference type="EMBL" id="MBD9362949.1"/>
    </source>
</evidence>
<proteinExistence type="predicted"/>
<dbReference type="RefSeq" id="WP_192395677.1">
    <property type="nucleotide sequence ID" value="NZ_CAJHIU010000003.1"/>
</dbReference>
<reference evidence="1 2" key="1">
    <citation type="submission" date="2020-09" db="EMBL/GenBank/DDBJ databases">
        <title>Methylomonas albis sp. nov. and Methylomonas fluvii sp. nov.: Two cold-adapted methanotrophs from the River Elbe and an amended description of Methylovulum psychrotolerans strain Eb1.</title>
        <authorList>
            <person name="Bussmann I.K."/>
            <person name="Klings K.-W."/>
            <person name="Warnstedt J."/>
            <person name="Hoppert M."/>
            <person name="Saborowski A."/>
            <person name="Horn F."/>
            <person name="Liebner S."/>
        </authorList>
    </citation>
    <scope>NUCLEOTIDE SEQUENCE [LARGE SCALE GENOMIC DNA]</scope>
    <source>
        <strain evidence="1 2">EbB</strain>
    </source>
</reference>
<name>A0ABR9DL58_9GAMM</name>
<protein>
    <submittedName>
        <fullName evidence="1">Uncharacterized protein</fullName>
    </submittedName>
</protein>
<sequence length="102" mass="11431">MSVHIEWTQGIARTFDPGKRFEDAAPFVSVVKLDKIGPDTVLLSADLSQRKLTRGDIADLKAELTAAGFELVHCWRKIGRKVPYGGRVIRTRGKLALWEIEL</sequence>
<comment type="caution">
    <text evidence="1">The sequence shown here is derived from an EMBL/GenBank/DDBJ whole genome shotgun (WGS) entry which is preliminary data.</text>
</comment>
<keyword evidence="2" id="KW-1185">Reference proteome</keyword>
<organism evidence="1 2">
    <name type="scientific">Methylomonas fluvii</name>
    <dbReference type="NCBI Taxonomy" id="1854564"/>
    <lineage>
        <taxon>Bacteria</taxon>
        <taxon>Pseudomonadati</taxon>
        <taxon>Pseudomonadota</taxon>
        <taxon>Gammaproteobacteria</taxon>
        <taxon>Methylococcales</taxon>
        <taxon>Methylococcaceae</taxon>
        <taxon>Methylomonas</taxon>
    </lineage>
</organism>
<accession>A0ABR9DL58</accession>
<dbReference type="Proteomes" id="UP000641152">
    <property type="component" value="Unassembled WGS sequence"/>
</dbReference>
<gene>
    <name evidence="1" type="ORF">EBB_21090</name>
</gene>
<dbReference type="EMBL" id="JACXST010000003">
    <property type="protein sequence ID" value="MBD9362949.1"/>
    <property type="molecule type" value="Genomic_DNA"/>
</dbReference>
<evidence type="ECO:0000313" key="2">
    <source>
        <dbReference type="Proteomes" id="UP000641152"/>
    </source>
</evidence>